<feature type="active site" description="Tele-phosphohistidine intermediate" evidence="2">
    <location>
        <position position="9"/>
    </location>
</feature>
<dbReference type="GO" id="GO:0016853">
    <property type="term" value="F:isomerase activity"/>
    <property type="evidence" value="ECO:0007669"/>
    <property type="project" value="UniProtKB-KW"/>
</dbReference>
<dbReference type="Gene3D" id="3.40.50.1240">
    <property type="entry name" value="Phosphoglycerate mutase-like"/>
    <property type="match status" value="1"/>
</dbReference>
<dbReference type="GO" id="GO:0045820">
    <property type="term" value="P:negative regulation of glycolytic process"/>
    <property type="evidence" value="ECO:0007669"/>
    <property type="project" value="TreeGrafter"/>
</dbReference>
<keyword evidence="4" id="KW-0413">Isomerase</keyword>
<dbReference type="PANTHER" id="PTHR46517">
    <property type="entry name" value="FRUCTOSE-2,6-BISPHOSPHATASE TIGAR"/>
    <property type="match status" value="1"/>
</dbReference>
<dbReference type="CDD" id="cd07067">
    <property type="entry name" value="HP_PGM_like"/>
    <property type="match status" value="1"/>
</dbReference>
<dbReference type="Pfam" id="PF00300">
    <property type="entry name" value="His_Phos_1"/>
    <property type="match status" value="1"/>
</dbReference>
<evidence type="ECO:0000313" key="5">
    <source>
        <dbReference type="Proteomes" id="UP000014155"/>
    </source>
</evidence>
<evidence type="ECO:0000313" key="4">
    <source>
        <dbReference type="EMBL" id="EMS73739.1"/>
    </source>
</evidence>
<feature type="active site" description="Proton donor/acceptor" evidence="2">
    <location>
        <position position="82"/>
    </location>
</feature>
<feature type="binding site" evidence="3">
    <location>
        <begin position="8"/>
        <end position="15"/>
    </location>
    <ligand>
        <name>substrate</name>
    </ligand>
</feature>
<dbReference type="EMBL" id="AORV01000015">
    <property type="protein sequence ID" value="EMS73739.1"/>
    <property type="molecule type" value="Genomic_DNA"/>
</dbReference>
<dbReference type="PROSITE" id="PS00175">
    <property type="entry name" value="PG_MUTASE"/>
    <property type="match status" value="1"/>
</dbReference>
<dbReference type="EC" id="5.4.2.-" evidence="4"/>
<name>S0FX54_RUMCE</name>
<dbReference type="InterPro" id="IPR051695">
    <property type="entry name" value="Phosphoglycerate_Mutase"/>
</dbReference>
<keyword evidence="5" id="KW-1185">Reference proteome</keyword>
<dbReference type="SMART" id="SM00855">
    <property type="entry name" value="PGAM"/>
    <property type="match status" value="1"/>
</dbReference>
<organism evidence="4 5">
    <name type="scientific">Ruminiclostridium cellobioparum subsp. termitidis CT1112</name>
    <dbReference type="NCBI Taxonomy" id="1195236"/>
    <lineage>
        <taxon>Bacteria</taxon>
        <taxon>Bacillati</taxon>
        <taxon>Bacillota</taxon>
        <taxon>Clostridia</taxon>
        <taxon>Eubacteriales</taxon>
        <taxon>Oscillospiraceae</taxon>
        <taxon>Ruminiclostridium</taxon>
    </lineage>
</organism>
<dbReference type="InterPro" id="IPR001345">
    <property type="entry name" value="PG/BPGM_mutase_AS"/>
</dbReference>
<dbReference type="GO" id="GO:0043456">
    <property type="term" value="P:regulation of pentose-phosphate shunt"/>
    <property type="evidence" value="ECO:0007669"/>
    <property type="project" value="TreeGrafter"/>
</dbReference>
<proteinExistence type="predicted"/>
<comment type="caution">
    <text evidence="4">The sequence shown here is derived from an EMBL/GenBank/DDBJ whole genome shotgun (WGS) entry which is preliminary data.</text>
</comment>
<dbReference type="GO" id="GO:0004331">
    <property type="term" value="F:fructose-2,6-bisphosphate 2-phosphatase activity"/>
    <property type="evidence" value="ECO:0007669"/>
    <property type="project" value="TreeGrafter"/>
</dbReference>
<feature type="binding site" evidence="3">
    <location>
        <position position="58"/>
    </location>
    <ligand>
        <name>substrate</name>
    </ligand>
</feature>
<dbReference type="InterPro" id="IPR013078">
    <property type="entry name" value="His_Pase_superF_clade-1"/>
</dbReference>
<accession>S0FX54</accession>
<dbReference type="eggNOG" id="COG0406">
    <property type="taxonomic scope" value="Bacteria"/>
</dbReference>
<dbReference type="PATRIC" id="fig|1195236.3.peg.484"/>
<evidence type="ECO:0000256" key="2">
    <source>
        <dbReference type="PIRSR" id="PIRSR613078-1"/>
    </source>
</evidence>
<dbReference type="Proteomes" id="UP000014155">
    <property type="component" value="Unassembled WGS sequence"/>
</dbReference>
<dbReference type="PANTHER" id="PTHR46517:SF1">
    <property type="entry name" value="FRUCTOSE-2,6-BISPHOSPHATASE TIGAR"/>
    <property type="match status" value="1"/>
</dbReference>
<feature type="binding site" evidence="3">
    <location>
        <position position="93"/>
    </location>
    <ligand>
        <name>substrate</name>
    </ligand>
</feature>
<dbReference type="AlphaFoldDB" id="S0FX54"/>
<dbReference type="RefSeq" id="WP_004623530.1">
    <property type="nucleotide sequence ID" value="NZ_AORV01000015.1"/>
</dbReference>
<reference evidence="4 5" key="1">
    <citation type="journal article" date="2013" name="Genome Announc.">
        <title>Draft Genome Sequence of the Cellulolytic, Mesophilic, Anaerobic Bacterium Clostridium termitidis Strain CT1112 (DSM 5398).</title>
        <authorList>
            <person name="Lal S."/>
            <person name="Ramachandran U."/>
            <person name="Zhang X."/>
            <person name="Munir R."/>
            <person name="Sparling R."/>
            <person name="Levin D.B."/>
        </authorList>
    </citation>
    <scope>NUCLEOTIDE SEQUENCE [LARGE SCALE GENOMIC DNA]</scope>
    <source>
        <strain evidence="4 5">CT1112</strain>
    </source>
</reference>
<dbReference type="STRING" id="1195236.CTER_0184"/>
<evidence type="ECO:0000256" key="1">
    <source>
        <dbReference type="ARBA" id="ARBA00022801"/>
    </source>
</evidence>
<dbReference type="GO" id="GO:0005829">
    <property type="term" value="C:cytosol"/>
    <property type="evidence" value="ECO:0007669"/>
    <property type="project" value="TreeGrafter"/>
</dbReference>
<dbReference type="InterPro" id="IPR029033">
    <property type="entry name" value="His_PPase_superfam"/>
</dbReference>
<gene>
    <name evidence="4" type="ORF">CTER_0184</name>
</gene>
<protein>
    <submittedName>
        <fullName evidence="4">Fructose-2,6-bisphosphatase</fullName>
        <ecNumber evidence="4">5.4.2.-</ecNumber>
    </submittedName>
</protein>
<dbReference type="SUPFAM" id="SSF53254">
    <property type="entry name" value="Phosphoglycerate mutase-like"/>
    <property type="match status" value="1"/>
</dbReference>
<keyword evidence="1" id="KW-0378">Hydrolase</keyword>
<evidence type="ECO:0000256" key="3">
    <source>
        <dbReference type="PIRSR" id="PIRSR613078-2"/>
    </source>
</evidence>
<sequence length="214" mass="24232">MLNLYITRHGETEWNVEGRMQGWKNSGLTLKGIENAKALGKRLESVDIRVIYSSSSQRAVHTAELIRGNRKIDIITDDNLREINLGEWEGKAKDEFGESDKAGLEAFWNRPHQYKAVTGEDFFQVRERIEAVLDRIISENRDCSILIVTHAIIVKTIMSIFKGIPIEDLWKQPFIHGTSLCAVEIDNAPRHREAQTGKFTAKVLMEGDMSHAAG</sequence>